<organism evidence="2 3">
    <name type="scientific">Plakobranchus ocellatus</name>
    <dbReference type="NCBI Taxonomy" id="259542"/>
    <lineage>
        <taxon>Eukaryota</taxon>
        <taxon>Metazoa</taxon>
        <taxon>Spiralia</taxon>
        <taxon>Lophotrochozoa</taxon>
        <taxon>Mollusca</taxon>
        <taxon>Gastropoda</taxon>
        <taxon>Heterobranchia</taxon>
        <taxon>Euthyneura</taxon>
        <taxon>Panpulmonata</taxon>
        <taxon>Sacoglossa</taxon>
        <taxon>Placobranchoidea</taxon>
        <taxon>Plakobranchidae</taxon>
        <taxon>Plakobranchus</taxon>
    </lineage>
</organism>
<reference evidence="2 3" key="1">
    <citation type="journal article" date="2021" name="Elife">
        <title>Chloroplast acquisition without the gene transfer in kleptoplastic sea slugs, Plakobranchus ocellatus.</title>
        <authorList>
            <person name="Maeda T."/>
            <person name="Takahashi S."/>
            <person name="Yoshida T."/>
            <person name="Shimamura S."/>
            <person name="Takaki Y."/>
            <person name="Nagai Y."/>
            <person name="Toyoda A."/>
            <person name="Suzuki Y."/>
            <person name="Arimoto A."/>
            <person name="Ishii H."/>
            <person name="Satoh N."/>
            <person name="Nishiyama T."/>
            <person name="Hasebe M."/>
            <person name="Maruyama T."/>
            <person name="Minagawa J."/>
            <person name="Obokata J."/>
            <person name="Shigenobu S."/>
        </authorList>
    </citation>
    <scope>NUCLEOTIDE SEQUENCE [LARGE SCALE GENOMIC DNA]</scope>
</reference>
<protein>
    <submittedName>
        <fullName evidence="2">Uncharacterized protein</fullName>
    </submittedName>
</protein>
<gene>
    <name evidence="2" type="ORF">PoB_003169800</name>
</gene>
<accession>A0AAV4AEG1</accession>
<dbReference type="EMBL" id="BLXT01003747">
    <property type="protein sequence ID" value="GFO05193.1"/>
    <property type="molecule type" value="Genomic_DNA"/>
</dbReference>
<keyword evidence="3" id="KW-1185">Reference proteome</keyword>
<evidence type="ECO:0000256" key="1">
    <source>
        <dbReference type="SAM" id="MobiDB-lite"/>
    </source>
</evidence>
<dbReference type="Proteomes" id="UP000735302">
    <property type="component" value="Unassembled WGS sequence"/>
</dbReference>
<proteinExistence type="predicted"/>
<evidence type="ECO:0000313" key="2">
    <source>
        <dbReference type="EMBL" id="GFO05193.1"/>
    </source>
</evidence>
<name>A0AAV4AEG1_9GAST</name>
<feature type="region of interest" description="Disordered" evidence="1">
    <location>
        <begin position="72"/>
        <end position="91"/>
    </location>
</feature>
<dbReference type="AlphaFoldDB" id="A0AAV4AEG1"/>
<comment type="caution">
    <text evidence="2">The sequence shown here is derived from an EMBL/GenBank/DDBJ whole genome shotgun (WGS) entry which is preliminary data.</text>
</comment>
<sequence length="114" mass="12656">MLCHREQVKVLCMSRLSSSLLAAMQSEFEPSWNAVVQPLFFSSRYLNYVEGFLISFMSICFNRLFNPQQGDPRLSGAQSGQGVGRGARTCDRRVPANLRVDSLATVPPMRSAAP</sequence>
<evidence type="ECO:0000313" key="3">
    <source>
        <dbReference type="Proteomes" id="UP000735302"/>
    </source>
</evidence>